<accession>A0A6P5KL15</accession>
<organism evidence="2 3">
    <name type="scientific">Phascolarctos cinereus</name>
    <name type="common">Koala</name>
    <dbReference type="NCBI Taxonomy" id="38626"/>
    <lineage>
        <taxon>Eukaryota</taxon>
        <taxon>Metazoa</taxon>
        <taxon>Chordata</taxon>
        <taxon>Craniata</taxon>
        <taxon>Vertebrata</taxon>
        <taxon>Euteleostomi</taxon>
        <taxon>Mammalia</taxon>
        <taxon>Metatheria</taxon>
        <taxon>Diprotodontia</taxon>
        <taxon>Phascolarctidae</taxon>
        <taxon>Phascolarctos</taxon>
    </lineage>
</organism>
<dbReference type="Proteomes" id="UP000515140">
    <property type="component" value="Unplaced"/>
</dbReference>
<dbReference type="CTD" id="103188630"/>
<sequence length="415" mass="48049">MQPQEKKEAHFITRIPKYCPMDYNQWQQSKKNPRLNLPQIKVASGKQMSGRKASPRSEFTRTKFTTKEVSVSNVVKNQQQKIIGNEMDLEKIQADIRILRAILKFRTASLDELKKHVTFLTISNQQLAKKIQDIEAVTAEKVRKLLQQQDTFGTLIGTLEDANHKQMQDMKSKLEKWTAQAEVKVNELQQQLTKVKVNIRKAQDELNFLTTYMDQEYPVKSVQIADLMSQIQDMKNRNEDELEELQEIRKDVLQTLSKKLMVKTEKILYVMAKRTILPYQAALMRKTLSNQQLLKQIVQFRVHIDRMKKELPRLKGQVQDLQMQRKDSREVVFANVLLRKPNTGTSASPWYNHVQNQSLWCPLSDGQGRSSRKLTSVIRLRLLSKASVSQLFSTCDPSGIILCHLLGSRQPSVHP</sequence>
<dbReference type="Pfam" id="PF15397">
    <property type="entry name" value="DUF4618"/>
    <property type="match status" value="1"/>
</dbReference>
<feature type="coiled-coil region" evidence="1">
    <location>
        <begin position="290"/>
        <end position="324"/>
    </location>
</feature>
<reference evidence="3" key="1">
    <citation type="submission" date="2025-08" db="UniProtKB">
        <authorList>
            <consortium name="RefSeq"/>
        </authorList>
    </citation>
    <scope>IDENTIFICATION</scope>
    <source>
        <tissue evidence="3">Spleen</tissue>
    </source>
</reference>
<dbReference type="FunCoup" id="A0A6P5KL15">
    <property type="interactions" value="10"/>
</dbReference>
<dbReference type="GeneID" id="110211407"/>
<dbReference type="KEGG" id="pcw:110211407"/>
<dbReference type="AlphaFoldDB" id="A0A6P5KL15"/>
<evidence type="ECO:0000313" key="2">
    <source>
        <dbReference type="Proteomes" id="UP000515140"/>
    </source>
</evidence>
<evidence type="ECO:0000256" key="1">
    <source>
        <dbReference type="SAM" id="Coils"/>
    </source>
</evidence>
<proteinExistence type="predicted"/>
<dbReference type="RefSeq" id="XP_020846338.1">
    <property type="nucleotide sequence ID" value="XM_020990679.1"/>
</dbReference>
<gene>
    <name evidence="3" type="primary">CUNH20orf96</name>
</gene>
<dbReference type="PANTHER" id="PTHR28574:SF1">
    <property type="entry name" value="RIKEN CDNA 6820408C15 GENE"/>
    <property type="match status" value="1"/>
</dbReference>
<evidence type="ECO:0000313" key="3">
    <source>
        <dbReference type="RefSeq" id="XP_020846338.1"/>
    </source>
</evidence>
<name>A0A6P5KL15_PHACI</name>
<keyword evidence="1" id="KW-0175">Coiled coil</keyword>
<dbReference type="PANTHER" id="PTHR28574">
    <property type="entry name" value="RIKEN CDNA 6820408C15"/>
    <property type="match status" value="1"/>
</dbReference>
<feature type="coiled-coil region" evidence="1">
    <location>
        <begin position="167"/>
        <end position="255"/>
    </location>
</feature>
<dbReference type="InParanoid" id="A0A6P5KL15"/>
<keyword evidence="2" id="KW-1185">Reference proteome</keyword>
<dbReference type="InterPro" id="IPR029236">
    <property type="entry name" value="DUF4618"/>
</dbReference>
<protein>
    <submittedName>
        <fullName evidence="3">Uncharacterized protein C20orf96 homolog isoform X1</fullName>
    </submittedName>
</protein>